<keyword evidence="3" id="KW-1185">Reference proteome</keyword>
<name>A0A075R5Y5_BRELA</name>
<feature type="compositionally biased region" description="Basic and acidic residues" evidence="1">
    <location>
        <begin position="42"/>
        <end position="75"/>
    </location>
</feature>
<feature type="compositionally biased region" description="Basic and acidic residues" evidence="1">
    <location>
        <begin position="82"/>
        <end position="92"/>
    </location>
</feature>
<dbReference type="InterPro" id="IPR024980">
    <property type="entry name" value="DUF3886"/>
</dbReference>
<sequence>MAKKRGNRTQNQTKPAQDALASDKSGNSFKDLLGENALSKLKQMEKELKEGKEKQAREEAEKRRKELEEREKNKSFGELLADYEKKGGSKYS</sequence>
<dbReference type="HOGENOM" id="CLU_2407518_0_0_9"/>
<dbReference type="STRING" id="1042163.BRLA_c006570"/>
<gene>
    <name evidence="2" type="ORF">BRLA_c006570</name>
</gene>
<protein>
    <recommendedName>
        <fullName evidence="4">DUF3886 domain-containing protein</fullName>
    </recommendedName>
</protein>
<dbReference type="KEGG" id="blr:BRLA_c006570"/>
<feature type="region of interest" description="Disordered" evidence="1">
    <location>
        <begin position="1"/>
        <end position="92"/>
    </location>
</feature>
<accession>A0A075R5Y5</accession>
<evidence type="ECO:0000313" key="3">
    <source>
        <dbReference type="Proteomes" id="UP000005850"/>
    </source>
</evidence>
<reference evidence="2 3" key="1">
    <citation type="journal article" date="2011" name="J. Bacteriol.">
        <title>Genome sequence of Brevibacillus laterosporus LMG 15441, a pathogen of invertebrates.</title>
        <authorList>
            <person name="Djukic M."/>
            <person name="Poehlein A."/>
            <person name="Thurmer A."/>
            <person name="Daniel R."/>
        </authorList>
    </citation>
    <scope>NUCLEOTIDE SEQUENCE [LARGE SCALE GENOMIC DNA]</scope>
    <source>
        <strain evidence="2 3">LMG 15441</strain>
    </source>
</reference>
<dbReference type="Pfam" id="PF13025">
    <property type="entry name" value="DUF3886"/>
    <property type="match status" value="1"/>
</dbReference>
<dbReference type="AlphaFoldDB" id="A0A075R5Y5"/>
<dbReference type="Proteomes" id="UP000005850">
    <property type="component" value="Chromosome"/>
</dbReference>
<dbReference type="EMBL" id="CP007806">
    <property type="protein sequence ID" value="AIG25015.1"/>
    <property type="molecule type" value="Genomic_DNA"/>
</dbReference>
<dbReference type="RefSeq" id="WP_003335502.1">
    <property type="nucleotide sequence ID" value="NZ_CP007806.1"/>
</dbReference>
<proteinExistence type="predicted"/>
<organism evidence="2 3">
    <name type="scientific">Brevibacillus laterosporus LMG 15441</name>
    <dbReference type="NCBI Taxonomy" id="1042163"/>
    <lineage>
        <taxon>Bacteria</taxon>
        <taxon>Bacillati</taxon>
        <taxon>Bacillota</taxon>
        <taxon>Bacilli</taxon>
        <taxon>Bacillales</taxon>
        <taxon>Paenibacillaceae</taxon>
        <taxon>Brevibacillus</taxon>
    </lineage>
</organism>
<evidence type="ECO:0008006" key="4">
    <source>
        <dbReference type="Google" id="ProtNLM"/>
    </source>
</evidence>
<evidence type="ECO:0000313" key="2">
    <source>
        <dbReference type="EMBL" id="AIG25015.1"/>
    </source>
</evidence>
<evidence type="ECO:0000256" key="1">
    <source>
        <dbReference type="SAM" id="MobiDB-lite"/>
    </source>
</evidence>